<evidence type="ECO:0000313" key="2">
    <source>
        <dbReference type="EMBL" id="KAI5067747.1"/>
    </source>
</evidence>
<comment type="caution">
    <text evidence="2">The sequence shown here is derived from an EMBL/GenBank/DDBJ whole genome shotgun (WGS) entry which is preliminary data.</text>
</comment>
<feature type="signal peptide" evidence="1">
    <location>
        <begin position="1"/>
        <end position="27"/>
    </location>
</feature>
<dbReference type="AlphaFoldDB" id="A0A9D4ZBF8"/>
<sequence>MKPLFIQLNRLTFSLIVWQCDCTYSSASNLSTLKAFSSSVSDSPSRWGTLPLATGGGPALERMEGFREPMLEAPSLRTIKAWKTKNNEERITRNLSFWLADLIRGICTASRRARERLRSCV</sequence>
<organism evidence="2 3">
    <name type="scientific">Adiantum capillus-veneris</name>
    <name type="common">Maidenhair fern</name>
    <dbReference type="NCBI Taxonomy" id="13818"/>
    <lineage>
        <taxon>Eukaryota</taxon>
        <taxon>Viridiplantae</taxon>
        <taxon>Streptophyta</taxon>
        <taxon>Embryophyta</taxon>
        <taxon>Tracheophyta</taxon>
        <taxon>Polypodiopsida</taxon>
        <taxon>Polypodiidae</taxon>
        <taxon>Polypodiales</taxon>
        <taxon>Pteridineae</taxon>
        <taxon>Pteridaceae</taxon>
        <taxon>Vittarioideae</taxon>
        <taxon>Adiantum</taxon>
    </lineage>
</organism>
<name>A0A9D4ZBF8_ADICA</name>
<keyword evidence="1" id="KW-0732">Signal</keyword>
<feature type="chain" id="PRO_5038580673" description="Secreted protein" evidence="1">
    <location>
        <begin position="28"/>
        <end position="121"/>
    </location>
</feature>
<evidence type="ECO:0008006" key="4">
    <source>
        <dbReference type="Google" id="ProtNLM"/>
    </source>
</evidence>
<reference evidence="2" key="1">
    <citation type="submission" date="2021-01" db="EMBL/GenBank/DDBJ databases">
        <title>Adiantum capillus-veneris genome.</title>
        <authorList>
            <person name="Fang Y."/>
            <person name="Liao Q."/>
        </authorList>
    </citation>
    <scope>NUCLEOTIDE SEQUENCE</scope>
    <source>
        <strain evidence="2">H3</strain>
        <tissue evidence="2">Leaf</tissue>
    </source>
</reference>
<evidence type="ECO:0000313" key="3">
    <source>
        <dbReference type="Proteomes" id="UP000886520"/>
    </source>
</evidence>
<accession>A0A9D4ZBF8</accession>
<keyword evidence="3" id="KW-1185">Reference proteome</keyword>
<gene>
    <name evidence="2" type="ORF">GOP47_0018275</name>
</gene>
<evidence type="ECO:0000256" key="1">
    <source>
        <dbReference type="SAM" id="SignalP"/>
    </source>
</evidence>
<protein>
    <recommendedName>
        <fullName evidence="4">Secreted protein</fullName>
    </recommendedName>
</protein>
<dbReference type="EMBL" id="JABFUD020000017">
    <property type="protein sequence ID" value="KAI5067747.1"/>
    <property type="molecule type" value="Genomic_DNA"/>
</dbReference>
<proteinExistence type="predicted"/>
<dbReference type="Proteomes" id="UP000886520">
    <property type="component" value="Chromosome 17"/>
</dbReference>